<dbReference type="InterPro" id="IPR029055">
    <property type="entry name" value="Ntn_hydrolases_N"/>
</dbReference>
<dbReference type="PIRSF" id="PIRSF009120">
    <property type="entry name" value="UCP009120_prtse"/>
    <property type="match status" value="1"/>
</dbReference>
<dbReference type="RefSeq" id="WP_123104701.1">
    <property type="nucleotide sequence ID" value="NZ_CP127527.1"/>
</dbReference>
<name>A0A3M8QW33_9PROT</name>
<dbReference type="Pfam" id="PF00227">
    <property type="entry name" value="Proteasome"/>
    <property type="match status" value="1"/>
</dbReference>
<dbReference type="Gene3D" id="3.60.20.10">
    <property type="entry name" value="Glutamine Phosphoribosylpyrophosphate, subunit 1, domain 1"/>
    <property type="match status" value="1"/>
</dbReference>
<organism evidence="1">
    <name type="scientific">Acidithiobacillus sulfuriphilus</name>
    <dbReference type="NCBI Taxonomy" id="1867749"/>
    <lineage>
        <taxon>Bacteria</taxon>
        <taxon>Pseudomonadati</taxon>
        <taxon>Pseudomonadota</taxon>
        <taxon>Acidithiobacillia</taxon>
        <taxon>Acidithiobacillales</taxon>
        <taxon>Acidithiobacillaceae</taxon>
        <taxon>Acidithiobacillus</taxon>
    </lineage>
</organism>
<dbReference type="InterPro" id="IPR001353">
    <property type="entry name" value="Proteasome_sua/b"/>
</dbReference>
<comment type="caution">
    <text evidence="1">The sequence shown here is derived from an EMBL/GenBank/DDBJ whole genome shotgun (WGS) entry which is preliminary data.</text>
</comment>
<dbReference type="InterPro" id="IPR016545">
    <property type="entry name" value="UCP009120_prtse"/>
</dbReference>
<accession>A0A3M8QW33</accession>
<dbReference type="GO" id="GO:0051603">
    <property type="term" value="P:proteolysis involved in protein catabolic process"/>
    <property type="evidence" value="ECO:0007669"/>
    <property type="project" value="InterPro"/>
</dbReference>
<reference evidence="1" key="1">
    <citation type="submission" date="2018-10" db="EMBL/GenBank/DDBJ databases">
        <title>Acidithiobacillus sulfuriphilus sp. nov.: an extremely acidophilic sulfur-oxidizing chemolithotroph isolated from a neutral pH environment.</title>
        <authorList>
            <person name="Falagan C."/>
            <person name="Moya-Beltran A."/>
            <person name="Quatrini R."/>
            <person name="Johnson D.B."/>
        </authorList>
    </citation>
    <scope>NUCLEOTIDE SEQUENCE [LARGE SCALE GENOMIC DNA]</scope>
    <source>
        <strain evidence="1">CJ-2</strain>
    </source>
</reference>
<proteinExistence type="predicted"/>
<protein>
    <submittedName>
        <fullName evidence="1">Peptidase</fullName>
    </submittedName>
</protein>
<dbReference type="EMBL" id="RIZI01000179">
    <property type="protein sequence ID" value="RNF59891.1"/>
    <property type="molecule type" value="Genomic_DNA"/>
</dbReference>
<dbReference type="AlphaFoldDB" id="A0A3M8QW33"/>
<sequence length="256" mass="28098">MTYCLAIHVDRGLVLCSDSRTNAGTDNVSTYSKMHSFLWPGNRMLCLLSAGNLATTQGVVKRLRNDAGQGAGTSLLSVQSMLEAADYIGMINAEIQRNQAERDISSTSFEASFILGGQIGTEVPATFMIYPQGNYIHESAEHPFLQIGEIKYGKPILDRVIRPDLSLEAAGRCALVSMNSTMRSNVSVGAPVELLIYRTGSLQEGRRLCLSEDDPFFRSIGERWSEGLLQALNNLPPFPWEGPVDEGQVYPFYPSP</sequence>
<dbReference type="OrthoDB" id="9786336at2"/>
<gene>
    <name evidence="1" type="ORF">EC580_10095</name>
</gene>
<dbReference type="SUPFAM" id="SSF56235">
    <property type="entry name" value="N-terminal nucleophile aminohydrolases (Ntn hydrolases)"/>
    <property type="match status" value="1"/>
</dbReference>
<dbReference type="GO" id="GO:0005839">
    <property type="term" value="C:proteasome core complex"/>
    <property type="evidence" value="ECO:0007669"/>
    <property type="project" value="InterPro"/>
</dbReference>
<evidence type="ECO:0000313" key="1">
    <source>
        <dbReference type="EMBL" id="RNF59891.1"/>
    </source>
</evidence>